<keyword evidence="2 9" id="KW-0409">Iron storage</keyword>
<evidence type="ECO:0000259" key="10">
    <source>
        <dbReference type="PROSITE" id="PS50905"/>
    </source>
</evidence>
<evidence type="ECO:0000313" key="12">
    <source>
        <dbReference type="Proteomes" id="UP001142489"/>
    </source>
</evidence>
<reference evidence="11" key="1">
    <citation type="journal article" date="2023" name="DNA Res.">
        <title>Chromosome-level genome assembly of Phrynocephalus forsythii using third-generation DNA sequencing and Hi-C analysis.</title>
        <authorList>
            <person name="Qi Y."/>
            <person name="Zhao W."/>
            <person name="Zhao Y."/>
            <person name="Niu C."/>
            <person name="Cao S."/>
            <person name="Zhang Y."/>
        </authorList>
    </citation>
    <scope>NUCLEOTIDE SEQUENCE</scope>
    <source>
        <tissue evidence="11">Muscle</tissue>
    </source>
</reference>
<dbReference type="PROSITE" id="PS50905">
    <property type="entry name" value="FERRITIN_LIKE"/>
    <property type="match status" value="1"/>
</dbReference>
<evidence type="ECO:0000256" key="3">
    <source>
        <dbReference type="ARBA" id="ARBA00022723"/>
    </source>
</evidence>
<proteinExistence type="inferred from homology"/>
<evidence type="ECO:0000256" key="5">
    <source>
        <dbReference type="ARBA" id="ARBA00023004"/>
    </source>
</evidence>
<dbReference type="EMBL" id="JAPFRF010000004">
    <property type="protein sequence ID" value="KAJ7335787.1"/>
    <property type="molecule type" value="Genomic_DNA"/>
</dbReference>
<comment type="caution">
    <text evidence="11">The sequence shown here is derived from an EMBL/GenBank/DDBJ whole genome shotgun (WGS) entry which is preliminary data.</text>
</comment>
<keyword evidence="3 8" id="KW-0479">Metal-binding</keyword>
<dbReference type="InterPro" id="IPR012347">
    <property type="entry name" value="Ferritin-like"/>
</dbReference>
<dbReference type="Pfam" id="PF00210">
    <property type="entry name" value="Ferritin"/>
    <property type="match status" value="1"/>
</dbReference>
<dbReference type="OrthoDB" id="186462at2759"/>
<evidence type="ECO:0000256" key="4">
    <source>
        <dbReference type="ARBA" id="ARBA00023002"/>
    </source>
</evidence>
<comment type="catalytic activity">
    <reaction evidence="7">
        <text>4 Fe(2+) + O2 + 4 H(+) = 4 Fe(3+) + 2 H2O</text>
        <dbReference type="Rhea" id="RHEA:11148"/>
        <dbReference type="ChEBI" id="CHEBI:15377"/>
        <dbReference type="ChEBI" id="CHEBI:15378"/>
        <dbReference type="ChEBI" id="CHEBI:15379"/>
        <dbReference type="ChEBI" id="CHEBI:29033"/>
        <dbReference type="ChEBI" id="CHEBI:29034"/>
        <dbReference type="EC" id="1.16.3.1"/>
    </reaction>
</comment>
<evidence type="ECO:0000256" key="7">
    <source>
        <dbReference type="ARBA" id="ARBA00047990"/>
    </source>
</evidence>
<dbReference type="GO" id="GO:0006826">
    <property type="term" value="P:iron ion transport"/>
    <property type="evidence" value="ECO:0007669"/>
    <property type="project" value="InterPro"/>
</dbReference>
<dbReference type="Proteomes" id="UP001142489">
    <property type="component" value="Unassembled WGS sequence"/>
</dbReference>
<comment type="function">
    <text evidence="9">Stores iron in a soluble, non-toxic, readily available form. Important for iron homeostasis. Iron is taken up in the ferrous form and deposited as ferric hydroxides after oxidation.</text>
</comment>
<keyword evidence="5 8" id="KW-0408">Iron</keyword>
<feature type="binding site" evidence="8">
    <location>
        <position position="79"/>
    </location>
    <ligand>
        <name>Fe cation</name>
        <dbReference type="ChEBI" id="CHEBI:24875"/>
        <label>1</label>
    </ligand>
</feature>
<keyword evidence="4" id="KW-0560">Oxidoreductase</keyword>
<dbReference type="PANTHER" id="PTHR11431:SF54">
    <property type="entry name" value="FERRITIN"/>
    <property type="match status" value="1"/>
</dbReference>
<dbReference type="InterPro" id="IPR001519">
    <property type="entry name" value="Ferritin"/>
</dbReference>
<organism evidence="11 12">
    <name type="scientific">Phrynocephalus forsythii</name>
    <dbReference type="NCBI Taxonomy" id="171643"/>
    <lineage>
        <taxon>Eukaryota</taxon>
        <taxon>Metazoa</taxon>
        <taxon>Chordata</taxon>
        <taxon>Craniata</taxon>
        <taxon>Vertebrata</taxon>
        <taxon>Euteleostomi</taxon>
        <taxon>Lepidosauria</taxon>
        <taxon>Squamata</taxon>
        <taxon>Bifurcata</taxon>
        <taxon>Unidentata</taxon>
        <taxon>Episquamata</taxon>
        <taxon>Toxicofera</taxon>
        <taxon>Iguania</taxon>
        <taxon>Acrodonta</taxon>
        <taxon>Agamidae</taxon>
        <taxon>Agaminae</taxon>
        <taxon>Phrynocephalus</taxon>
    </lineage>
</organism>
<dbReference type="PANTHER" id="PTHR11431">
    <property type="entry name" value="FERRITIN"/>
    <property type="match status" value="1"/>
</dbReference>
<sequence length="120" mass="13491">MAEGGSGSAQCMVLDSGMDSQVRQNFHVNCEAAVNRLVNLKLHTSYVFLSMSYHFDHDDIALSHVDKFLKEKSKEKTEHAEKFDVCSVLQISFKYAELAMDEKQMLLLHGIALDILGQNV</sequence>
<dbReference type="InterPro" id="IPR009078">
    <property type="entry name" value="Ferritin-like_SF"/>
</dbReference>
<dbReference type="Gene3D" id="1.20.1260.10">
    <property type="match status" value="1"/>
</dbReference>
<feature type="domain" description="Ferritin-like diiron" evidence="10">
    <location>
        <begin position="24"/>
        <end position="120"/>
    </location>
</feature>
<keyword evidence="12" id="KW-1185">Reference proteome</keyword>
<evidence type="ECO:0000256" key="1">
    <source>
        <dbReference type="ARBA" id="ARBA00007513"/>
    </source>
</evidence>
<evidence type="ECO:0000256" key="8">
    <source>
        <dbReference type="PIRSR" id="PIRSR601519-1"/>
    </source>
</evidence>
<protein>
    <recommendedName>
        <fullName evidence="9">Ferritin</fullName>
    </recommendedName>
</protein>
<dbReference type="GO" id="GO:0008198">
    <property type="term" value="F:ferrous iron binding"/>
    <property type="evidence" value="ECO:0007669"/>
    <property type="project" value="TreeGrafter"/>
</dbReference>
<dbReference type="InterPro" id="IPR008331">
    <property type="entry name" value="Ferritin_DPS_dom"/>
</dbReference>
<comment type="function">
    <text evidence="6">Stores iron in a soluble, non-toxic, readily available form. Important for iron homeostasis. Has ferroxidase activity. Iron is taken up in the ferrous form and deposited as ferric hydroxides after oxidation.</text>
</comment>
<evidence type="ECO:0000256" key="2">
    <source>
        <dbReference type="ARBA" id="ARBA00022434"/>
    </source>
</evidence>
<dbReference type="SUPFAM" id="SSF47240">
    <property type="entry name" value="Ferritin-like"/>
    <property type="match status" value="1"/>
</dbReference>
<gene>
    <name evidence="11" type="ORF">JRQ81_013728</name>
</gene>
<dbReference type="GO" id="GO:0006879">
    <property type="term" value="P:intracellular iron ion homeostasis"/>
    <property type="evidence" value="ECO:0007669"/>
    <property type="project" value="UniProtKB-KW"/>
</dbReference>
<dbReference type="GO" id="GO:0008199">
    <property type="term" value="F:ferric iron binding"/>
    <property type="evidence" value="ECO:0007669"/>
    <property type="project" value="InterPro"/>
</dbReference>
<dbReference type="AlphaFoldDB" id="A0A9Q0Y0S1"/>
<evidence type="ECO:0000313" key="11">
    <source>
        <dbReference type="EMBL" id="KAJ7335787.1"/>
    </source>
</evidence>
<comment type="similarity">
    <text evidence="1 9">Belongs to the ferritin family.</text>
</comment>
<name>A0A9Q0Y0S1_9SAUR</name>
<dbReference type="InterPro" id="IPR009040">
    <property type="entry name" value="Ferritin-like_diiron"/>
</dbReference>
<dbReference type="GO" id="GO:0005737">
    <property type="term" value="C:cytoplasm"/>
    <property type="evidence" value="ECO:0007669"/>
    <property type="project" value="TreeGrafter"/>
</dbReference>
<evidence type="ECO:0000256" key="6">
    <source>
        <dbReference type="ARBA" id="ARBA00025111"/>
    </source>
</evidence>
<accession>A0A9Q0Y0S1</accession>
<evidence type="ECO:0000256" key="9">
    <source>
        <dbReference type="RuleBase" id="RU361145"/>
    </source>
</evidence>
<dbReference type="GO" id="GO:0004322">
    <property type="term" value="F:ferroxidase activity"/>
    <property type="evidence" value="ECO:0007669"/>
    <property type="project" value="UniProtKB-EC"/>
</dbReference>